<name>A0A835E1J9_9POAL</name>
<keyword evidence="2" id="KW-1185">Reference proteome</keyword>
<protein>
    <recommendedName>
        <fullName evidence="3">F-box associated domain-containing protein</fullName>
    </recommendedName>
</protein>
<accession>A0A835E1J9</accession>
<organism evidence="1 2">
    <name type="scientific">Digitaria exilis</name>
    <dbReference type="NCBI Taxonomy" id="1010633"/>
    <lineage>
        <taxon>Eukaryota</taxon>
        <taxon>Viridiplantae</taxon>
        <taxon>Streptophyta</taxon>
        <taxon>Embryophyta</taxon>
        <taxon>Tracheophyta</taxon>
        <taxon>Spermatophyta</taxon>
        <taxon>Magnoliopsida</taxon>
        <taxon>Liliopsida</taxon>
        <taxon>Poales</taxon>
        <taxon>Poaceae</taxon>
        <taxon>PACMAD clade</taxon>
        <taxon>Panicoideae</taxon>
        <taxon>Panicodae</taxon>
        <taxon>Paniceae</taxon>
        <taxon>Anthephorinae</taxon>
        <taxon>Digitaria</taxon>
    </lineage>
</organism>
<evidence type="ECO:0000313" key="1">
    <source>
        <dbReference type="EMBL" id="KAF8656625.1"/>
    </source>
</evidence>
<dbReference type="OrthoDB" id="680142at2759"/>
<proteinExistence type="predicted"/>
<dbReference type="NCBIfam" id="TIGR01640">
    <property type="entry name" value="F_box_assoc_1"/>
    <property type="match status" value="1"/>
</dbReference>
<evidence type="ECO:0000313" key="2">
    <source>
        <dbReference type="Proteomes" id="UP000636709"/>
    </source>
</evidence>
<gene>
    <name evidence="1" type="ORF">HU200_060590</name>
</gene>
<comment type="caution">
    <text evidence="1">The sequence shown here is derived from an EMBL/GenBank/DDBJ whole genome shotgun (WGS) entry which is preliminary data.</text>
</comment>
<evidence type="ECO:0008006" key="3">
    <source>
        <dbReference type="Google" id="ProtNLM"/>
    </source>
</evidence>
<reference evidence="1" key="1">
    <citation type="submission" date="2020-07" db="EMBL/GenBank/DDBJ databases">
        <title>Genome sequence and genetic diversity analysis of an under-domesticated orphan crop, white fonio (Digitaria exilis).</title>
        <authorList>
            <person name="Bennetzen J.L."/>
            <person name="Chen S."/>
            <person name="Ma X."/>
            <person name="Wang X."/>
            <person name="Yssel A.E.J."/>
            <person name="Chaluvadi S.R."/>
            <person name="Johnson M."/>
            <person name="Gangashetty P."/>
            <person name="Hamidou F."/>
            <person name="Sanogo M.D."/>
            <person name="Zwaenepoel A."/>
            <person name="Wallace J."/>
            <person name="Van De Peer Y."/>
            <person name="Van Deynze A."/>
        </authorList>
    </citation>
    <scope>NUCLEOTIDE SEQUENCE</scope>
    <source>
        <tissue evidence="1">Leaves</tissue>
    </source>
</reference>
<dbReference type="EMBL" id="JACEFO010002541">
    <property type="protein sequence ID" value="KAF8656625.1"/>
    <property type="molecule type" value="Genomic_DNA"/>
</dbReference>
<sequence>MDPPYPIKARTPICLSGSFYWSALHSMANGKVISDVILRFSLFDETFTMHPNPPCRGYLSDNDTLCALDGKLCYVLSATEWEIAIWLAEDGPNLSWSLCHRVTLPIPRRLLVFACPSTEPEKIFLSVDGCYVFKLSLSDGSLEEIINIPCDVLYDLRNGTKFKAGARLLAHYMVPFVESLMRIQPLE</sequence>
<dbReference type="AlphaFoldDB" id="A0A835E1J9"/>
<dbReference type="Proteomes" id="UP000636709">
    <property type="component" value="Unassembled WGS sequence"/>
</dbReference>
<dbReference type="InterPro" id="IPR017451">
    <property type="entry name" value="F-box-assoc_interact_dom"/>
</dbReference>